<dbReference type="InterPro" id="IPR044861">
    <property type="entry name" value="IPNS-like_FE2OG_OXY"/>
</dbReference>
<dbReference type="AlphaFoldDB" id="A0A9D4VCX4"/>
<dbReference type="Proteomes" id="UP000886520">
    <property type="component" value="Chromosome 3"/>
</dbReference>
<dbReference type="InterPro" id="IPR005123">
    <property type="entry name" value="Oxoglu/Fe-dep_dioxygenase_dom"/>
</dbReference>
<dbReference type="Gene3D" id="2.60.120.330">
    <property type="entry name" value="B-lactam Antibiotic, Isopenicillin N Synthase, Chain"/>
    <property type="match status" value="1"/>
</dbReference>
<keyword evidence="2 3" id="KW-0408">Iron</keyword>
<protein>
    <recommendedName>
        <fullName evidence="5">Fe2OG dioxygenase domain-containing protein</fullName>
    </recommendedName>
</protein>
<dbReference type="GO" id="GO:0046872">
    <property type="term" value="F:metal ion binding"/>
    <property type="evidence" value="ECO:0007669"/>
    <property type="project" value="UniProtKB-KW"/>
</dbReference>
<organism evidence="6 7">
    <name type="scientific">Adiantum capillus-veneris</name>
    <name type="common">Maidenhair fern</name>
    <dbReference type="NCBI Taxonomy" id="13818"/>
    <lineage>
        <taxon>Eukaryota</taxon>
        <taxon>Viridiplantae</taxon>
        <taxon>Streptophyta</taxon>
        <taxon>Embryophyta</taxon>
        <taxon>Tracheophyta</taxon>
        <taxon>Polypodiopsida</taxon>
        <taxon>Polypodiidae</taxon>
        <taxon>Polypodiales</taxon>
        <taxon>Pteridineae</taxon>
        <taxon>Pteridaceae</taxon>
        <taxon>Vittarioideae</taxon>
        <taxon>Adiantum</taxon>
    </lineage>
</organism>
<dbReference type="OrthoDB" id="288590at2759"/>
<comment type="similarity">
    <text evidence="3">Belongs to the iron/ascorbate-dependent oxidoreductase family.</text>
</comment>
<proteinExistence type="inferred from homology"/>
<dbReference type="PROSITE" id="PS51471">
    <property type="entry name" value="FE2OG_OXY"/>
    <property type="match status" value="1"/>
</dbReference>
<reference evidence="6" key="1">
    <citation type="submission" date="2021-01" db="EMBL/GenBank/DDBJ databases">
        <title>Adiantum capillus-veneris genome.</title>
        <authorList>
            <person name="Fang Y."/>
            <person name="Liao Q."/>
        </authorList>
    </citation>
    <scope>NUCLEOTIDE SEQUENCE</scope>
    <source>
        <strain evidence="6">H3</strain>
        <tissue evidence="6">Leaf</tissue>
    </source>
</reference>
<name>A0A9D4VCX4_ADICA</name>
<dbReference type="InterPro" id="IPR027443">
    <property type="entry name" value="IPNS-like_sf"/>
</dbReference>
<dbReference type="SUPFAM" id="SSF51197">
    <property type="entry name" value="Clavaminate synthase-like"/>
    <property type="match status" value="1"/>
</dbReference>
<evidence type="ECO:0000256" key="1">
    <source>
        <dbReference type="ARBA" id="ARBA00022723"/>
    </source>
</evidence>
<gene>
    <name evidence="6" type="ORF">GOP47_0003119</name>
</gene>
<feature type="domain" description="Fe2OG dioxygenase" evidence="5">
    <location>
        <begin position="131"/>
        <end position="231"/>
    </location>
</feature>
<evidence type="ECO:0000256" key="4">
    <source>
        <dbReference type="SAM" id="MobiDB-lite"/>
    </source>
</evidence>
<evidence type="ECO:0000256" key="3">
    <source>
        <dbReference type="RuleBase" id="RU003682"/>
    </source>
</evidence>
<dbReference type="Pfam" id="PF03171">
    <property type="entry name" value="2OG-FeII_Oxy"/>
    <property type="match status" value="1"/>
</dbReference>
<accession>A0A9D4VCX4</accession>
<sequence length="281" mass="31438">MAAAQALSDRGLSHIPTDYIRPPGERPEVAHDSFSQQHNIPVIDISEASEGYGHRMLVREDQVLDWRDYFDHHTFPLTRRNPENWPLNPPAYRQTIKEYSEHMKLLAQRLLSLISESLGLKPSYIQDAIGELYQNISLNYYPPCPQPELTLGLQSHSDLGAITLLLQDDVGGLQVSVDGSWFAVQPVPGALVVNLADQVQILSNGRYKSIEHRAVVNRNKSRISIATFYDPAKEVVISPASELVGSDHPAKYKHVLFGDHVSAWYQKGPDGKKVLDSLSVK</sequence>
<evidence type="ECO:0000256" key="2">
    <source>
        <dbReference type="ARBA" id="ARBA00023004"/>
    </source>
</evidence>
<dbReference type="PANTHER" id="PTHR47991">
    <property type="entry name" value="OXOGLUTARATE/IRON-DEPENDENT DIOXYGENASE"/>
    <property type="match status" value="1"/>
</dbReference>
<dbReference type="InterPro" id="IPR050295">
    <property type="entry name" value="Plant_2OG-oxidoreductases"/>
</dbReference>
<feature type="region of interest" description="Disordered" evidence="4">
    <location>
        <begin position="1"/>
        <end position="30"/>
    </location>
</feature>
<keyword evidence="7" id="KW-1185">Reference proteome</keyword>
<dbReference type="GO" id="GO:0016491">
    <property type="term" value="F:oxidoreductase activity"/>
    <property type="evidence" value="ECO:0007669"/>
    <property type="project" value="UniProtKB-KW"/>
</dbReference>
<evidence type="ECO:0000313" key="6">
    <source>
        <dbReference type="EMBL" id="KAI5083376.1"/>
    </source>
</evidence>
<dbReference type="EMBL" id="JABFUD020000002">
    <property type="protein sequence ID" value="KAI5083376.1"/>
    <property type="molecule type" value="Genomic_DNA"/>
</dbReference>
<keyword evidence="1 3" id="KW-0479">Metal-binding</keyword>
<evidence type="ECO:0000313" key="7">
    <source>
        <dbReference type="Proteomes" id="UP000886520"/>
    </source>
</evidence>
<evidence type="ECO:0000259" key="5">
    <source>
        <dbReference type="PROSITE" id="PS51471"/>
    </source>
</evidence>
<keyword evidence="3" id="KW-0560">Oxidoreductase</keyword>
<comment type="caution">
    <text evidence="6">The sequence shown here is derived from an EMBL/GenBank/DDBJ whole genome shotgun (WGS) entry which is preliminary data.</text>
</comment>